<keyword evidence="2" id="KW-0597">Phosphoprotein</keyword>
<feature type="region of interest" description="Disordered" evidence="6">
    <location>
        <begin position="1"/>
        <end position="22"/>
    </location>
</feature>
<evidence type="ECO:0000313" key="8">
    <source>
        <dbReference type="EMBL" id="OBZ79368.1"/>
    </source>
</evidence>
<evidence type="ECO:0000259" key="7">
    <source>
        <dbReference type="PROSITE" id="PS50600"/>
    </source>
</evidence>
<evidence type="ECO:0000256" key="6">
    <source>
        <dbReference type="SAM" id="MobiDB-lite"/>
    </source>
</evidence>
<comment type="similarity">
    <text evidence="1">Belongs to the peptidase C48 family.</text>
</comment>
<feature type="region of interest" description="Disordered" evidence="6">
    <location>
        <begin position="942"/>
        <end position="977"/>
    </location>
</feature>
<dbReference type="Proteomes" id="UP000092993">
    <property type="component" value="Unassembled WGS sequence"/>
</dbReference>
<dbReference type="Pfam" id="PF02902">
    <property type="entry name" value="Peptidase_C48"/>
    <property type="match status" value="1"/>
</dbReference>
<accession>A0A1C7MRC4</accession>
<dbReference type="PROSITE" id="PS50600">
    <property type="entry name" value="ULP_PROTEASE"/>
    <property type="match status" value="1"/>
</dbReference>
<gene>
    <name evidence="8" type="ORF">A0H81_01030</name>
</gene>
<dbReference type="PANTHER" id="PTHR46896:SF3">
    <property type="entry name" value="FI06413P-RELATED"/>
    <property type="match status" value="1"/>
</dbReference>
<dbReference type="GO" id="GO:0005737">
    <property type="term" value="C:cytoplasm"/>
    <property type="evidence" value="ECO:0007669"/>
    <property type="project" value="TreeGrafter"/>
</dbReference>
<evidence type="ECO:0000256" key="3">
    <source>
        <dbReference type="ARBA" id="ARBA00022670"/>
    </source>
</evidence>
<dbReference type="InterPro" id="IPR051947">
    <property type="entry name" value="Sentrin-specific_protease"/>
</dbReference>
<keyword evidence="4" id="KW-0833">Ubl conjugation pathway</keyword>
<dbReference type="InterPro" id="IPR003653">
    <property type="entry name" value="Peptidase_C48_C"/>
</dbReference>
<protein>
    <recommendedName>
        <fullName evidence="7">Ubiquitin-like protease family profile domain-containing protein</fullName>
    </recommendedName>
</protein>
<evidence type="ECO:0000256" key="1">
    <source>
        <dbReference type="ARBA" id="ARBA00005234"/>
    </source>
</evidence>
<dbReference type="OrthoDB" id="5569250at2759"/>
<comment type="caution">
    <text evidence="8">The sequence shown here is derived from an EMBL/GenBank/DDBJ whole genome shotgun (WGS) entry which is preliminary data.</text>
</comment>
<dbReference type="SUPFAM" id="SSF54001">
    <property type="entry name" value="Cysteine proteinases"/>
    <property type="match status" value="1"/>
</dbReference>
<dbReference type="STRING" id="5627.A0A1C7MRC4"/>
<dbReference type="Pfam" id="PF17667">
    <property type="entry name" value="Pkinase_fungal"/>
    <property type="match status" value="1"/>
</dbReference>
<sequence>MSNPDPKFSTEPRPGSPVRRVLPYLEPSSPVKATTNPGNIRIPGHVKNASARLPDIDVSDFMNLLSPEYDIKTIPESVQSLLTRLLELPKSTKEETLYQPICDLLNACAAHVEEHMKVRGLNHAPLLFVIHADSAPSEHALGTKVRPDLVAVNASAEEIEYYRRTKNIAQQDEQKDGPEEQRKKSKQFVGVPWARLCMTIEVKPMVVKDGGREQAAMYTTYHLIGRPDCVGVFGLCLSPSSFRLYWSDAEGTRITTPMELINGGHLLMQLMWTVRRPARPHTYYDSTIGFMSELPQGSGDANSARRPRLPSGIPREVRQFAGLSLWKLTVGEKVYDDMRLVFVGSPTRSRRVNVFVDYKHNLACKDIFLSRTRFYFEHRMLNIAHDYGRSVLPGVPILVEYAVVKDREERFITTCESQWKRLRIVVEGIGETLESCPTIYELLKVLYDLVETHRLLCARGVLHRDISMGNVLWNVHKPPLRKTYQSHEGGVYISRVLDKTQVEDPNKCLCLLADFDNSAFTQGSAKYLDNLKANSVELDPSIEPEEPGNRSSRTIQGTPMFIARAVSSGRLLQGPGTLPPDLPKVSDKAASLYKAAYKDINVEYPKPTLVPPGPETPPFCHREYHDMESVFWLLVYRLIMWGDGKDELEYDGVHPYLRDFLSHEISSMCHDQRGAWIDQAEFPNLLHSRLRKGPIATLITEMFGIVWPEYALCEGVSVDFVHEAFRRLLINAIVEMDATGEHYAFGEPRGFLKNYSDPVAPATSTHLSTQLVVGELCRWYSHEVRNPGGFLLLCHVTAAAFHSIQVTNFSVIAMPISFTRHRYAYLVLPLCFTACLDSAARRPLERVIIAPPEESGAKSIGHREAAAVFLCLVYRSLLVTMIKDVQDRELDRIMGSSLPDELLQKLQSIVGSSLSHMPSHPAAGTMIGDAKGTTEVVIPKSSPVEKCRGNPSLTKSERKKELIKHRNASPARKKRKEDVKPTIAVVVKRITKRITKRVISDVSVPSTRLRSSHAGIIGGRPITASSSLPLRTLPVPTDTPTPADHRLFLYPFHSKGAVSIGTEELAMLEPGRYLNDNIIEFGLRVCYEELKARDVTTADQIHVFSPFFFTQLTKCGYDRVTSHTNCVDIFSKTVLIVPVYDSNEKHWYLAVIAYPGSVFGPPPESSSTLRAGDGDTQSGSSLYAPAATIFILDSMNCSRVSIGSVTGTNCVEVGGVLSDYLSVEAYTKKNISPTCRPAVVQVPVPQQPAGSNDCGLYICHFAQLFMANPKRMIGVLWTAEMDADFLVDPNAVWQVDALPSLRTHMKNRILAIVEEWEHLHRNSRLDKP</sequence>
<dbReference type="Gene3D" id="3.40.395.10">
    <property type="entry name" value="Adenoviral Proteinase, Chain A"/>
    <property type="match status" value="1"/>
</dbReference>
<dbReference type="InterPro" id="IPR038765">
    <property type="entry name" value="Papain-like_cys_pep_sf"/>
</dbReference>
<evidence type="ECO:0000256" key="5">
    <source>
        <dbReference type="ARBA" id="ARBA00022801"/>
    </source>
</evidence>
<dbReference type="PANTHER" id="PTHR46896">
    <property type="entry name" value="SENTRIN-SPECIFIC PROTEASE"/>
    <property type="match status" value="1"/>
</dbReference>
<evidence type="ECO:0000313" key="9">
    <source>
        <dbReference type="Proteomes" id="UP000092993"/>
    </source>
</evidence>
<name>A0A1C7MRC4_GRIFR</name>
<feature type="compositionally biased region" description="Basic residues" evidence="6">
    <location>
        <begin position="961"/>
        <end position="975"/>
    </location>
</feature>
<dbReference type="InterPro" id="IPR040976">
    <property type="entry name" value="Pkinase_fungal"/>
</dbReference>
<dbReference type="GO" id="GO:0005634">
    <property type="term" value="C:nucleus"/>
    <property type="evidence" value="ECO:0007669"/>
    <property type="project" value="TreeGrafter"/>
</dbReference>
<keyword evidence="9" id="KW-1185">Reference proteome</keyword>
<evidence type="ECO:0000256" key="2">
    <source>
        <dbReference type="ARBA" id="ARBA00022553"/>
    </source>
</evidence>
<dbReference type="SUPFAM" id="SSF56112">
    <property type="entry name" value="Protein kinase-like (PK-like)"/>
    <property type="match status" value="1"/>
</dbReference>
<dbReference type="GO" id="GO:0016926">
    <property type="term" value="P:protein desumoylation"/>
    <property type="evidence" value="ECO:0007669"/>
    <property type="project" value="TreeGrafter"/>
</dbReference>
<keyword evidence="5" id="KW-0378">Hydrolase</keyword>
<feature type="domain" description="Ubiquitin-like protease family profile" evidence="7">
    <location>
        <begin position="1058"/>
        <end position="1265"/>
    </location>
</feature>
<dbReference type="InterPro" id="IPR011009">
    <property type="entry name" value="Kinase-like_dom_sf"/>
</dbReference>
<reference evidence="8 9" key="1">
    <citation type="submission" date="2016-03" db="EMBL/GenBank/DDBJ databases">
        <title>Whole genome sequencing of Grifola frondosa 9006-11.</title>
        <authorList>
            <person name="Min B."/>
            <person name="Park H."/>
            <person name="Kim J.-G."/>
            <person name="Cho H."/>
            <person name="Oh Y.-L."/>
            <person name="Kong W.-S."/>
            <person name="Choi I.-G."/>
        </authorList>
    </citation>
    <scope>NUCLEOTIDE SEQUENCE [LARGE SCALE GENOMIC DNA]</scope>
    <source>
        <strain evidence="8 9">9006-11</strain>
    </source>
</reference>
<organism evidence="8 9">
    <name type="scientific">Grifola frondosa</name>
    <name type="common">Maitake</name>
    <name type="synonym">Polyporus frondosus</name>
    <dbReference type="NCBI Taxonomy" id="5627"/>
    <lineage>
        <taxon>Eukaryota</taxon>
        <taxon>Fungi</taxon>
        <taxon>Dikarya</taxon>
        <taxon>Basidiomycota</taxon>
        <taxon>Agaricomycotina</taxon>
        <taxon>Agaricomycetes</taxon>
        <taxon>Polyporales</taxon>
        <taxon>Grifolaceae</taxon>
        <taxon>Grifola</taxon>
    </lineage>
</organism>
<dbReference type="GO" id="GO:0006508">
    <property type="term" value="P:proteolysis"/>
    <property type="evidence" value="ECO:0007669"/>
    <property type="project" value="UniProtKB-KW"/>
</dbReference>
<dbReference type="GO" id="GO:0070139">
    <property type="term" value="F:SUMO-specific endopeptidase activity"/>
    <property type="evidence" value="ECO:0007669"/>
    <property type="project" value="TreeGrafter"/>
</dbReference>
<proteinExistence type="inferred from homology"/>
<evidence type="ECO:0000256" key="4">
    <source>
        <dbReference type="ARBA" id="ARBA00022786"/>
    </source>
</evidence>
<dbReference type="EMBL" id="LUGG01000001">
    <property type="protein sequence ID" value="OBZ79368.1"/>
    <property type="molecule type" value="Genomic_DNA"/>
</dbReference>
<keyword evidence="3" id="KW-0645">Protease</keyword>